<dbReference type="InterPro" id="IPR013083">
    <property type="entry name" value="Znf_RING/FYVE/PHD"/>
</dbReference>
<dbReference type="SUPFAM" id="SSF57850">
    <property type="entry name" value="RING/U-box"/>
    <property type="match status" value="1"/>
</dbReference>
<keyword evidence="6" id="KW-1185">Reference proteome</keyword>
<dbReference type="PROSITE" id="PS50089">
    <property type="entry name" value="ZF_RING_2"/>
    <property type="match status" value="1"/>
</dbReference>
<comment type="caution">
    <text evidence="5">The sequence shown here is derived from an EMBL/GenBank/DDBJ whole genome shotgun (WGS) entry which is preliminary data.</text>
</comment>
<reference evidence="5 6" key="1">
    <citation type="submission" date="2024-09" db="EMBL/GenBank/DDBJ databases">
        <title>Chromosome-scale assembly of Riccia fluitans.</title>
        <authorList>
            <person name="Paukszto L."/>
            <person name="Sawicki J."/>
            <person name="Karawczyk K."/>
            <person name="Piernik-Szablinska J."/>
            <person name="Szczecinska M."/>
            <person name="Mazdziarz M."/>
        </authorList>
    </citation>
    <scope>NUCLEOTIDE SEQUENCE [LARGE SCALE GENOMIC DNA]</scope>
    <source>
        <strain evidence="5">Rf_01</strain>
        <tissue evidence="5">Aerial parts of the thallus</tissue>
    </source>
</reference>
<dbReference type="AlphaFoldDB" id="A0ABD1XNI1"/>
<name>A0ABD1XNI1_9MARC</name>
<dbReference type="Proteomes" id="UP001605036">
    <property type="component" value="Unassembled WGS sequence"/>
</dbReference>
<organism evidence="5 6">
    <name type="scientific">Riccia fluitans</name>
    <dbReference type="NCBI Taxonomy" id="41844"/>
    <lineage>
        <taxon>Eukaryota</taxon>
        <taxon>Viridiplantae</taxon>
        <taxon>Streptophyta</taxon>
        <taxon>Embryophyta</taxon>
        <taxon>Marchantiophyta</taxon>
        <taxon>Marchantiopsida</taxon>
        <taxon>Marchantiidae</taxon>
        <taxon>Marchantiales</taxon>
        <taxon>Ricciaceae</taxon>
        <taxon>Riccia</taxon>
    </lineage>
</organism>
<evidence type="ECO:0000256" key="1">
    <source>
        <dbReference type="PROSITE-ProRule" id="PRU00175"/>
    </source>
</evidence>
<evidence type="ECO:0000256" key="2">
    <source>
        <dbReference type="SAM" id="Coils"/>
    </source>
</evidence>
<gene>
    <name evidence="5" type="ORF">R1flu_029080</name>
</gene>
<keyword evidence="1" id="KW-0479">Metal-binding</keyword>
<evidence type="ECO:0000313" key="6">
    <source>
        <dbReference type="Proteomes" id="UP001605036"/>
    </source>
</evidence>
<proteinExistence type="predicted"/>
<dbReference type="InterPro" id="IPR001841">
    <property type="entry name" value="Znf_RING"/>
</dbReference>
<protein>
    <recommendedName>
        <fullName evidence="4">RING-type domain-containing protein</fullName>
    </recommendedName>
</protein>
<dbReference type="InterPro" id="IPR047126">
    <property type="entry name" value="RNF141-like"/>
</dbReference>
<evidence type="ECO:0000259" key="4">
    <source>
        <dbReference type="PROSITE" id="PS50089"/>
    </source>
</evidence>
<evidence type="ECO:0000313" key="5">
    <source>
        <dbReference type="EMBL" id="KAL2610507.1"/>
    </source>
</evidence>
<dbReference type="CDD" id="cd16449">
    <property type="entry name" value="RING-HC"/>
    <property type="match status" value="1"/>
</dbReference>
<dbReference type="EMBL" id="JBHFFA010000008">
    <property type="protein sequence ID" value="KAL2610507.1"/>
    <property type="molecule type" value="Genomic_DNA"/>
</dbReference>
<feature type="coiled-coil region" evidence="2">
    <location>
        <begin position="120"/>
        <end position="151"/>
    </location>
</feature>
<sequence>MPRQKIKPPIPRFNRGVSLLGPRSDHASSSAGDIFGPRFNPASSLAEVIFGPRINPASLSADVVFGPRISSASSSAEVVFGSRFNHPSSTQENVFAERPADPQESTEEDDKKLVALMEKSAALEREVSSQVSELRNTERELTDRQEKLFDEFSKLNTEERDLMKDLSLVEQKKRNADLSFRRLQDEVSERRSLLRMKETELNDAREQLDRFHNILMSRLEDYRIRVKRIEMECNNVINLFDSEKAQRMKLDETFQALEQQVEGEELLCQICMVNKKNMFVLPCMHFLFCRNCLVTHRAKNNTCPACRGFVSALLQCKIEIN</sequence>
<dbReference type="GO" id="GO:0008270">
    <property type="term" value="F:zinc ion binding"/>
    <property type="evidence" value="ECO:0007669"/>
    <property type="project" value="UniProtKB-KW"/>
</dbReference>
<evidence type="ECO:0000256" key="3">
    <source>
        <dbReference type="SAM" id="MobiDB-lite"/>
    </source>
</evidence>
<feature type="region of interest" description="Disordered" evidence="3">
    <location>
        <begin position="1"/>
        <end position="36"/>
    </location>
</feature>
<dbReference type="Pfam" id="PF13920">
    <property type="entry name" value="zf-C3HC4_3"/>
    <property type="match status" value="1"/>
</dbReference>
<feature type="domain" description="RING-type" evidence="4">
    <location>
        <begin position="268"/>
        <end position="307"/>
    </location>
</feature>
<keyword evidence="1" id="KW-0862">Zinc</keyword>
<dbReference type="SMART" id="SM00184">
    <property type="entry name" value="RING"/>
    <property type="match status" value="1"/>
</dbReference>
<feature type="region of interest" description="Disordered" evidence="3">
    <location>
        <begin position="87"/>
        <end position="109"/>
    </location>
</feature>
<dbReference type="Gene3D" id="3.30.40.10">
    <property type="entry name" value="Zinc/RING finger domain, C3HC4 (zinc finger)"/>
    <property type="match status" value="1"/>
</dbReference>
<keyword evidence="1" id="KW-0863">Zinc-finger</keyword>
<keyword evidence="2" id="KW-0175">Coiled coil</keyword>
<accession>A0ABD1XNI1</accession>
<dbReference type="PANTHER" id="PTHR12109">
    <property type="entry name" value="RING FINGER PROTEIN 141-RELATED"/>
    <property type="match status" value="1"/>
</dbReference>